<evidence type="ECO:0000256" key="8">
    <source>
        <dbReference type="ARBA" id="ARBA00048679"/>
    </source>
</evidence>
<comment type="catalytic activity">
    <reaction evidence="7">
        <text>L-threonyl-[protein] + ATP = O-phospho-L-threonyl-[protein] + ADP + H(+)</text>
        <dbReference type="Rhea" id="RHEA:46608"/>
        <dbReference type="Rhea" id="RHEA-COMP:11060"/>
        <dbReference type="Rhea" id="RHEA-COMP:11605"/>
        <dbReference type="ChEBI" id="CHEBI:15378"/>
        <dbReference type="ChEBI" id="CHEBI:30013"/>
        <dbReference type="ChEBI" id="CHEBI:30616"/>
        <dbReference type="ChEBI" id="CHEBI:61977"/>
        <dbReference type="ChEBI" id="CHEBI:456216"/>
        <dbReference type="EC" id="2.7.11.1"/>
    </reaction>
</comment>
<evidence type="ECO:0000256" key="3">
    <source>
        <dbReference type="ARBA" id="ARBA00022679"/>
    </source>
</evidence>
<dbReference type="AlphaFoldDB" id="A0A5J4VGC8"/>
<feature type="non-terminal residue" evidence="10">
    <location>
        <position position="112"/>
    </location>
</feature>
<dbReference type="PROSITE" id="PS50011">
    <property type="entry name" value="PROTEIN_KINASE_DOM"/>
    <property type="match status" value="1"/>
</dbReference>
<dbReference type="PANTHER" id="PTHR44899">
    <property type="entry name" value="CAMK FAMILY PROTEIN KINASE"/>
    <property type="match status" value="1"/>
</dbReference>
<evidence type="ECO:0000256" key="6">
    <source>
        <dbReference type="ARBA" id="ARBA00022840"/>
    </source>
</evidence>
<dbReference type="Gene3D" id="1.10.510.10">
    <property type="entry name" value="Transferase(Phosphotransferase) domain 1"/>
    <property type="match status" value="1"/>
</dbReference>
<dbReference type="EC" id="2.7.11.1" evidence="1"/>
<comment type="caution">
    <text evidence="10">The sequence shown here is derived from an EMBL/GenBank/DDBJ whole genome shotgun (WGS) entry which is preliminary data.</text>
</comment>
<evidence type="ECO:0000256" key="4">
    <source>
        <dbReference type="ARBA" id="ARBA00022741"/>
    </source>
</evidence>
<name>A0A5J4VGC8_9EUKA</name>
<evidence type="ECO:0000313" key="11">
    <source>
        <dbReference type="Proteomes" id="UP000324800"/>
    </source>
</evidence>
<keyword evidence="6" id="KW-0067">ATP-binding</keyword>
<keyword evidence="3" id="KW-0808">Transferase</keyword>
<protein>
    <recommendedName>
        <fullName evidence="1">non-specific serine/threonine protein kinase</fullName>
        <ecNumber evidence="1">2.7.11.1</ecNumber>
    </recommendedName>
</protein>
<proteinExistence type="predicted"/>
<reference evidence="10 11" key="1">
    <citation type="submission" date="2019-03" db="EMBL/GenBank/DDBJ databases">
        <title>Single cell metagenomics reveals metabolic interactions within the superorganism composed of flagellate Streblomastix strix and complex community of Bacteroidetes bacteria on its surface.</title>
        <authorList>
            <person name="Treitli S.C."/>
            <person name="Kolisko M."/>
            <person name="Husnik F."/>
            <person name="Keeling P."/>
            <person name="Hampl V."/>
        </authorList>
    </citation>
    <scope>NUCLEOTIDE SEQUENCE [LARGE SCALE GENOMIC DNA]</scope>
    <source>
        <strain evidence="10">ST1C</strain>
    </source>
</reference>
<gene>
    <name evidence="10" type="ORF">EZS28_022950</name>
</gene>
<comment type="catalytic activity">
    <reaction evidence="8">
        <text>L-seryl-[protein] + ATP = O-phospho-L-seryl-[protein] + ADP + H(+)</text>
        <dbReference type="Rhea" id="RHEA:17989"/>
        <dbReference type="Rhea" id="RHEA-COMP:9863"/>
        <dbReference type="Rhea" id="RHEA-COMP:11604"/>
        <dbReference type="ChEBI" id="CHEBI:15378"/>
        <dbReference type="ChEBI" id="CHEBI:29999"/>
        <dbReference type="ChEBI" id="CHEBI:30616"/>
        <dbReference type="ChEBI" id="CHEBI:83421"/>
        <dbReference type="ChEBI" id="CHEBI:456216"/>
        <dbReference type="EC" id="2.7.11.1"/>
    </reaction>
</comment>
<dbReference type="GO" id="GO:0005524">
    <property type="term" value="F:ATP binding"/>
    <property type="evidence" value="ECO:0007669"/>
    <property type="project" value="UniProtKB-KW"/>
</dbReference>
<dbReference type="Proteomes" id="UP000324800">
    <property type="component" value="Unassembled WGS sequence"/>
</dbReference>
<dbReference type="Pfam" id="PF07714">
    <property type="entry name" value="PK_Tyr_Ser-Thr"/>
    <property type="match status" value="1"/>
</dbReference>
<dbReference type="InterPro" id="IPR000719">
    <property type="entry name" value="Prot_kinase_dom"/>
</dbReference>
<dbReference type="InterPro" id="IPR051131">
    <property type="entry name" value="NEK_Ser/Thr_kinase_NIMA"/>
</dbReference>
<evidence type="ECO:0000256" key="7">
    <source>
        <dbReference type="ARBA" id="ARBA00047899"/>
    </source>
</evidence>
<dbReference type="EMBL" id="SNRW01007279">
    <property type="protein sequence ID" value="KAA6381525.1"/>
    <property type="molecule type" value="Genomic_DNA"/>
</dbReference>
<evidence type="ECO:0000256" key="2">
    <source>
        <dbReference type="ARBA" id="ARBA00022527"/>
    </source>
</evidence>
<evidence type="ECO:0000259" key="9">
    <source>
        <dbReference type="PROSITE" id="PS50011"/>
    </source>
</evidence>
<organism evidence="10 11">
    <name type="scientific">Streblomastix strix</name>
    <dbReference type="NCBI Taxonomy" id="222440"/>
    <lineage>
        <taxon>Eukaryota</taxon>
        <taxon>Metamonada</taxon>
        <taxon>Preaxostyla</taxon>
        <taxon>Oxymonadida</taxon>
        <taxon>Streblomastigidae</taxon>
        <taxon>Streblomastix</taxon>
    </lineage>
</organism>
<evidence type="ECO:0000313" key="10">
    <source>
        <dbReference type="EMBL" id="KAA6381525.1"/>
    </source>
</evidence>
<dbReference type="InterPro" id="IPR001245">
    <property type="entry name" value="Ser-Thr/Tyr_kinase_cat_dom"/>
</dbReference>
<accession>A0A5J4VGC8</accession>
<dbReference type="SUPFAM" id="SSF56112">
    <property type="entry name" value="Protein kinase-like (PK-like)"/>
    <property type="match status" value="1"/>
</dbReference>
<sequence length="112" mass="13049">MGNKQSKLSGTPKYEDFIIIKELSRGSYGRVLQVSLKLMPEKEIVMKRLPFLEKQDKKAANEEVSVLKKVQSQYTVRFVEAFTFEQDLCVIMEFCSGGNLRKLMEQMKDWSF</sequence>
<dbReference type="GO" id="GO:0004674">
    <property type="term" value="F:protein serine/threonine kinase activity"/>
    <property type="evidence" value="ECO:0007669"/>
    <property type="project" value="UniProtKB-KW"/>
</dbReference>
<keyword evidence="2" id="KW-0723">Serine/threonine-protein kinase</keyword>
<feature type="domain" description="Protein kinase" evidence="9">
    <location>
        <begin position="17"/>
        <end position="112"/>
    </location>
</feature>
<dbReference type="InterPro" id="IPR011009">
    <property type="entry name" value="Kinase-like_dom_sf"/>
</dbReference>
<evidence type="ECO:0000256" key="5">
    <source>
        <dbReference type="ARBA" id="ARBA00022777"/>
    </source>
</evidence>
<evidence type="ECO:0000256" key="1">
    <source>
        <dbReference type="ARBA" id="ARBA00012513"/>
    </source>
</evidence>
<keyword evidence="5" id="KW-0418">Kinase</keyword>
<keyword evidence="4" id="KW-0547">Nucleotide-binding</keyword>